<dbReference type="EMBL" id="DS028134">
    <property type="protein sequence ID" value="EEY56629.1"/>
    <property type="molecule type" value="Genomic_DNA"/>
</dbReference>
<keyword evidence="4" id="KW-1185">Reference proteome</keyword>
<reference evidence="4" key="1">
    <citation type="journal article" date="2009" name="Nature">
        <title>Genome sequence and analysis of the Irish potato famine pathogen Phytophthora infestans.</title>
        <authorList>
            <consortium name="The Broad Institute Genome Sequencing Platform"/>
            <person name="Haas B.J."/>
            <person name="Kamoun S."/>
            <person name="Zody M.C."/>
            <person name="Jiang R.H."/>
            <person name="Handsaker R.E."/>
            <person name="Cano L.M."/>
            <person name="Grabherr M."/>
            <person name="Kodira C.D."/>
            <person name="Raffaele S."/>
            <person name="Torto-Alalibo T."/>
            <person name="Bozkurt T.O."/>
            <person name="Ah-Fong A.M."/>
            <person name="Alvarado L."/>
            <person name="Anderson V.L."/>
            <person name="Armstrong M.R."/>
            <person name="Avrova A."/>
            <person name="Baxter L."/>
            <person name="Beynon J."/>
            <person name="Boevink P.C."/>
            <person name="Bollmann S.R."/>
            <person name="Bos J.I."/>
            <person name="Bulone V."/>
            <person name="Cai G."/>
            <person name="Cakir C."/>
            <person name="Carrington J.C."/>
            <person name="Chawner M."/>
            <person name="Conti L."/>
            <person name="Costanzo S."/>
            <person name="Ewan R."/>
            <person name="Fahlgren N."/>
            <person name="Fischbach M.A."/>
            <person name="Fugelstad J."/>
            <person name="Gilroy E.M."/>
            <person name="Gnerre S."/>
            <person name="Green P.J."/>
            <person name="Grenville-Briggs L.J."/>
            <person name="Griffith J."/>
            <person name="Grunwald N.J."/>
            <person name="Horn K."/>
            <person name="Horner N.R."/>
            <person name="Hu C.H."/>
            <person name="Huitema E."/>
            <person name="Jeong D.H."/>
            <person name="Jones A.M."/>
            <person name="Jones J.D."/>
            <person name="Jones R.W."/>
            <person name="Karlsson E.K."/>
            <person name="Kunjeti S.G."/>
            <person name="Lamour K."/>
            <person name="Liu Z."/>
            <person name="Ma L."/>
            <person name="Maclean D."/>
            <person name="Chibucos M.C."/>
            <person name="McDonald H."/>
            <person name="McWalters J."/>
            <person name="Meijer H.J."/>
            <person name="Morgan W."/>
            <person name="Morris P.F."/>
            <person name="Munro C.A."/>
            <person name="O'Neill K."/>
            <person name="Ospina-Giraldo M."/>
            <person name="Pinzon A."/>
            <person name="Pritchard L."/>
            <person name="Ramsahoye B."/>
            <person name="Ren Q."/>
            <person name="Restrepo S."/>
            <person name="Roy S."/>
            <person name="Sadanandom A."/>
            <person name="Savidor A."/>
            <person name="Schornack S."/>
            <person name="Schwartz D.C."/>
            <person name="Schumann U.D."/>
            <person name="Schwessinger B."/>
            <person name="Seyer L."/>
            <person name="Sharpe T."/>
            <person name="Silvar C."/>
            <person name="Song J."/>
            <person name="Studholme D.J."/>
            <person name="Sykes S."/>
            <person name="Thines M."/>
            <person name="van de Vondervoort P.J."/>
            <person name="Phuntumart V."/>
            <person name="Wawra S."/>
            <person name="Weide R."/>
            <person name="Win J."/>
            <person name="Young C."/>
            <person name="Zhou S."/>
            <person name="Fry W."/>
            <person name="Meyers B.C."/>
            <person name="van West P."/>
            <person name="Ristaino J."/>
            <person name="Govers F."/>
            <person name="Birch P.R."/>
            <person name="Whisson S.C."/>
            <person name="Judelson H.S."/>
            <person name="Nusbaum C."/>
        </authorList>
    </citation>
    <scope>NUCLEOTIDE SEQUENCE [LARGE SCALE GENOMIC DNA]</scope>
    <source>
        <strain evidence="4">T30-4</strain>
    </source>
</reference>
<dbReference type="Proteomes" id="UP000006643">
    <property type="component" value="Unassembled WGS sequence"/>
</dbReference>
<feature type="domain" description="Phytotoxin PcF" evidence="2">
    <location>
        <begin position="45"/>
        <end position="69"/>
    </location>
</feature>
<evidence type="ECO:0000256" key="1">
    <source>
        <dbReference type="SAM" id="Phobius"/>
    </source>
</evidence>
<keyword evidence="1" id="KW-1133">Transmembrane helix</keyword>
<dbReference type="Pfam" id="PF09461">
    <property type="entry name" value="PcF"/>
    <property type="match status" value="1"/>
</dbReference>
<accession>D0NEI4</accession>
<name>D0NEI4_PHYIT</name>
<proteinExistence type="predicted"/>
<protein>
    <submittedName>
        <fullName evidence="3">PcF and SCR74-like cys-rich secreted peptide, putative</fullName>
    </submittedName>
</protein>
<evidence type="ECO:0000259" key="2">
    <source>
        <dbReference type="Pfam" id="PF09461"/>
    </source>
</evidence>
<feature type="transmembrane region" description="Helical" evidence="1">
    <location>
        <begin position="26"/>
        <end position="44"/>
    </location>
</feature>
<dbReference type="AlphaFoldDB" id="D0NEI4"/>
<dbReference type="InParanoid" id="D0NEI4"/>
<organism evidence="3 4">
    <name type="scientific">Phytophthora infestans (strain T30-4)</name>
    <name type="common">Potato late blight agent</name>
    <dbReference type="NCBI Taxonomy" id="403677"/>
    <lineage>
        <taxon>Eukaryota</taxon>
        <taxon>Sar</taxon>
        <taxon>Stramenopiles</taxon>
        <taxon>Oomycota</taxon>
        <taxon>Peronosporomycetes</taxon>
        <taxon>Peronosporales</taxon>
        <taxon>Peronosporaceae</taxon>
        <taxon>Phytophthora</taxon>
    </lineage>
</organism>
<dbReference type="GeneID" id="9461349"/>
<keyword evidence="1" id="KW-0472">Membrane</keyword>
<evidence type="ECO:0000313" key="3">
    <source>
        <dbReference type="EMBL" id="EEY56629.1"/>
    </source>
</evidence>
<dbReference type="InterPro" id="IPR018570">
    <property type="entry name" value="Phytotoxin_PcF"/>
</dbReference>
<keyword evidence="1" id="KW-0812">Transmembrane</keyword>
<evidence type="ECO:0000313" key="4">
    <source>
        <dbReference type="Proteomes" id="UP000006643"/>
    </source>
</evidence>
<dbReference type="HOGENOM" id="CLU_2659885_0_0_1"/>
<dbReference type="RefSeq" id="XP_002902703.1">
    <property type="nucleotide sequence ID" value="XM_002902657.1"/>
</dbReference>
<sequence>MTHSSFCYSAPPTHSFFDSKLPKMNLVIYAVAVITTMLATAINAQQLCTAQGCAGVSSASNIATSACCQSVVFPGV</sequence>
<dbReference type="KEGG" id="pif:PITG_22909"/>
<dbReference type="OrthoDB" id="145039at2759"/>
<dbReference type="VEuPathDB" id="FungiDB:PITG_22909"/>
<gene>
    <name evidence="3" type="ORF">PITG_22909</name>
</gene>